<organism evidence="1 2">
    <name type="scientific">Bacteroides xylanisolvens</name>
    <dbReference type="NCBI Taxonomy" id="371601"/>
    <lineage>
        <taxon>Bacteria</taxon>
        <taxon>Pseudomonadati</taxon>
        <taxon>Bacteroidota</taxon>
        <taxon>Bacteroidia</taxon>
        <taxon>Bacteroidales</taxon>
        <taxon>Bacteroidaceae</taxon>
        <taxon>Bacteroides</taxon>
    </lineage>
</organism>
<reference evidence="1 2" key="1">
    <citation type="submission" date="2016-10" db="EMBL/GenBank/DDBJ databases">
        <authorList>
            <person name="de Groot N.N."/>
        </authorList>
    </citation>
    <scope>NUCLEOTIDE SEQUENCE [LARGE SCALE GENOMIC DNA]</scope>
    <source>
        <strain evidence="1 2">NLAE-zl-G339</strain>
    </source>
</reference>
<dbReference type="Proteomes" id="UP000183040">
    <property type="component" value="Unassembled WGS sequence"/>
</dbReference>
<gene>
    <name evidence="1" type="ORF">SAMN04487924_14010</name>
</gene>
<evidence type="ECO:0000313" key="2">
    <source>
        <dbReference type="Proteomes" id="UP000183040"/>
    </source>
</evidence>
<dbReference type="EMBL" id="FNRP01000040">
    <property type="protein sequence ID" value="SEB15540.1"/>
    <property type="molecule type" value="Genomic_DNA"/>
</dbReference>
<name>A0A1H4H2H9_9BACE</name>
<sequence length="35" mass="4368">MDLIKKITDKFKMFYYTSNSERYVKYVKMGGRNRR</sequence>
<accession>A0A1H4H2H9</accession>
<dbReference type="AlphaFoldDB" id="A0A1H4H2H9"/>
<protein>
    <submittedName>
        <fullName evidence="1">Uncharacterized protein</fullName>
    </submittedName>
</protein>
<proteinExistence type="predicted"/>
<evidence type="ECO:0000313" key="1">
    <source>
        <dbReference type="EMBL" id="SEB15540.1"/>
    </source>
</evidence>